<feature type="transmembrane region" description="Helical" evidence="9">
    <location>
        <begin position="85"/>
        <end position="103"/>
    </location>
</feature>
<proteinExistence type="inferred from homology"/>
<keyword evidence="4" id="KW-1003">Cell membrane</keyword>
<evidence type="ECO:0000256" key="8">
    <source>
        <dbReference type="RuleBase" id="RU003943"/>
    </source>
</evidence>
<accession>A0ABZ2SNT2</accession>
<dbReference type="InterPro" id="IPR036390">
    <property type="entry name" value="WH_DNA-bd_sf"/>
</dbReference>
<feature type="transmembrane region" description="Helical" evidence="9">
    <location>
        <begin position="226"/>
        <end position="246"/>
    </location>
</feature>
<feature type="transmembrane region" description="Helical" evidence="9">
    <location>
        <begin position="115"/>
        <end position="134"/>
    </location>
</feature>
<dbReference type="Gene3D" id="1.10.3470.10">
    <property type="entry name" value="ABC transporter involved in vitamin B12 uptake, BtuC"/>
    <property type="match status" value="1"/>
</dbReference>
<evidence type="ECO:0000256" key="6">
    <source>
        <dbReference type="ARBA" id="ARBA00022989"/>
    </source>
</evidence>
<dbReference type="Proteomes" id="UP000664701">
    <property type="component" value="Chromosome"/>
</dbReference>
<dbReference type="PANTHER" id="PTHR30477:SF8">
    <property type="entry name" value="METAL TRANSPORT SYSTEM MEMBRANE PROTEIN CT_070-RELATED"/>
    <property type="match status" value="1"/>
</dbReference>
<feature type="transmembrane region" description="Helical" evidence="9">
    <location>
        <begin position="195"/>
        <end position="219"/>
    </location>
</feature>
<dbReference type="InterPro" id="IPR001626">
    <property type="entry name" value="ABC_TroCD"/>
</dbReference>
<reference evidence="10 11" key="1">
    <citation type="submission" date="2021-03" db="EMBL/GenBank/DDBJ databases">
        <authorList>
            <person name="Gilmore M.S."/>
            <person name="Schwartzman J."/>
            <person name="Van Tyne D."/>
            <person name="Martin M."/>
            <person name="Earl A.M."/>
            <person name="Manson A.L."/>
            <person name="Straub T."/>
            <person name="Salamzade R."/>
            <person name="Saavedra J."/>
            <person name="Lebreton F."/>
            <person name="Prichula J."/>
            <person name="Schaufler K."/>
            <person name="Gaca A."/>
            <person name="Sgardioli B."/>
            <person name="Wagenaar J."/>
            <person name="Strong T."/>
        </authorList>
    </citation>
    <scope>NUCLEOTIDE SEQUENCE [LARGE SCALE GENOMIC DNA]</scope>
    <source>
        <strain evidence="10 11">DIV2402</strain>
    </source>
</reference>
<feature type="transmembrane region" description="Helical" evidence="9">
    <location>
        <begin position="170"/>
        <end position="189"/>
    </location>
</feature>
<keyword evidence="5 8" id="KW-0812">Transmembrane</keyword>
<gene>
    <name evidence="10" type="ORF">DOK78_002083</name>
</gene>
<keyword evidence="3 8" id="KW-0813">Transport</keyword>
<dbReference type="EMBL" id="CP147251">
    <property type="protein sequence ID" value="WYJ77445.1"/>
    <property type="molecule type" value="Genomic_DNA"/>
</dbReference>
<comment type="similarity">
    <text evidence="2 8">Belongs to the ABC-3 integral membrane protein family.</text>
</comment>
<evidence type="ECO:0000313" key="11">
    <source>
        <dbReference type="Proteomes" id="UP000664701"/>
    </source>
</evidence>
<dbReference type="InterPro" id="IPR037294">
    <property type="entry name" value="ABC_BtuC-like"/>
</dbReference>
<sequence length="362" mass="40310">MMGALSVLIITAMSCSLVGVFLVLRNLAMVSDAISHTVLLGIVAGYFVAHDLDSPFLFLGAALFGVFTVYAIEALVKKFNLKNDAATGLVFPLLFAIAIIIISKFARNVHLDIDVVLSGEVIFASLNTVTVFGMTFPRTFVEMSVVFLINFLFIILFYNQLKVSTFDGQYAASIGIAVSLLHFVLMTLVSITTVVAFNAVGSILVISFMVAPVLSAYLLSKRLYIMILLSMIYGIGNSLLGYWLAIHFDVSMTGMSATLAFVTFLLTFIFYPNGLIGKQMKHLQLKKRYQMNLLLVYLAEEKEQNKEELSDKLNWSETKVEKFIRKLVQKEYIEVTENILCLTTKGMHYKEQLNLLSAETSD</sequence>
<keyword evidence="11" id="KW-1185">Reference proteome</keyword>
<protein>
    <submittedName>
        <fullName evidence="10">Manganese/zinc/iron transport system permease</fullName>
    </submittedName>
</protein>
<evidence type="ECO:0000256" key="3">
    <source>
        <dbReference type="ARBA" id="ARBA00022448"/>
    </source>
</evidence>
<evidence type="ECO:0000256" key="1">
    <source>
        <dbReference type="ARBA" id="ARBA00004651"/>
    </source>
</evidence>
<evidence type="ECO:0000256" key="9">
    <source>
        <dbReference type="SAM" id="Phobius"/>
    </source>
</evidence>
<dbReference type="Gene3D" id="1.10.10.10">
    <property type="entry name" value="Winged helix-like DNA-binding domain superfamily/Winged helix DNA-binding domain"/>
    <property type="match status" value="1"/>
</dbReference>
<evidence type="ECO:0000256" key="7">
    <source>
        <dbReference type="ARBA" id="ARBA00023136"/>
    </source>
</evidence>
<feature type="transmembrane region" description="Helical" evidence="9">
    <location>
        <begin position="7"/>
        <end position="27"/>
    </location>
</feature>
<evidence type="ECO:0000313" key="10">
    <source>
        <dbReference type="EMBL" id="WYJ77445.1"/>
    </source>
</evidence>
<feature type="transmembrane region" description="Helical" evidence="9">
    <location>
        <begin position="33"/>
        <end position="49"/>
    </location>
</feature>
<evidence type="ECO:0000256" key="4">
    <source>
        <dbReference type="ARBA" id="ARBA00022475"/>
    </source>
</evidence>
<dbReference type="SUPFAM" id="SSF81345">
    <property type="entry name" value="ABC transporter involved in vitamin B12 uptake, BtuC"/>
    <property type="match status" value="1"/>
</dbReference>
<reference evidence="10 11" key="2">
    <citation type="submission" date="2024-03" db="EMBL/GenBank/DDBJ databases">
        <title>The Genome Sequence of Enterococcus sp. DIV2402.</title>
        <authorList>
            <consortium name="The Broad Institute Genomics Platform"/>
            <consortium name="The Broad Institute Microbial Omics Core"/>
            <consortium name="The Broad Institute Genomic Center for Infectious Diseases"/>
            <person name="Earl A."/>
            <person name="Manson A."/>
            <person name="Gilmore M."/>
            <person name="Schwartman J."/>
            <person name="Shea T."/>
            <person name="Abouelleil A."/>
            <person name="Cao P."/>
            <person name="Chapman S."/>
            <person name="Cusick C."/>
            <person name="Young S."/>
            <person name="Neafsey D."/>
            <person name="Nusbaum C."/>
            <person name="Birren B."/>
        </authorList>
    </citation>
    <scope>NUCLEOTIDE SEQUENCE [LARGE SCALE GENOMIC DNA]</scope>
    <source>
        <strain evidence="10 11">DIV2402</strain>
    </source>
</reference>
<comment type="subcellular location">
    <subcellularLocation>
        <location evidence="1 8">Cell membrane</location>
        <topology evidence="1 8">Multi-pass membrane protein</topology>
    </subcellularLocation>
</comment>
<feature type="transmembrane region" description="Helical" evidence="9">
    <location>
        <begin position="140"/>
        <end position="158"/>
    </location>
</feature>
<feature type="transmembrane region" description="Helical" evidence="9">
    <location>
        <begin position="56"/>
        <end position="73"/>
    </location>
</feature>
<keyword evidence="6 9" id="KW-1133">Transmembrane helix</keyword>
<feature type="transmembrane region" description="Helical" evidence="9">
    <location>
        <begin position="252"/>
        <end position="271"/>
    </location>
</feature>
<organism evidence="10 11">
    <name type="scientific">Candidatus Enterococcus lowellii</name>
    <dbReference type="NCBI Taxonomy" id="2230877"/>
    <lineage>
        <taxon>Bacteria</taxon>
        <taxon>Bacillati</taxon>
        <taxon>Bacillota</taxon>
        <taxon>Bacilli</taxon>
        <taxon>Lactobacillales</taxon>
        <taxon>Enterococcaceae</taxon>
        <taxon>Enterococcus</taxon>
    </lineage>
</organism>
<name>A0ABZ2SNT2_9ENTE</name>
<dbReference type="SUPFAM" id="SSF46785">
    <property type="entry name" value="Winged helix' DNA-binding domain"/>
    <property type="match status" value="1"/>
</dbReference>
<keyword evidence="7 9" id="KW-0472">Membrane</keyword>
<dbReference type="CDD" id="cd06550">
    <property type="entry name" value="TM_ABC_iron-siderophores_like"/>
    <property type="match status" value="1"/>
</dbReference>
<dbReference type="InterPro" id="IPR036388">
    <property type="entry name" value="WH-like_DNA-bd_sf"/>
</dbReference>
<dbReference type="PANTHER" id="PTHR30477">
    <property type="entry name" value="ABC-TRANSPORTER METAL-BINDING PROTEIN"/>
    <property type="match status" value="1"/>
</dbReference>
<evidence type="ECO:0000256" key="2">
    <source>
        <dbReference type="ARBA" id="ARBA00008034"/>
    </source>
</evidence>
<dbReference type="Pfam" id="PF00950">
    <property type="entry name" value="ABC-3"/>
    <property type="match status" value="1"/>
</dbReference>
<evidence type="ECO:0000256" key="5">
    <source>
        <dbReference type="ARBA" id="ARBA00022692"/>
    </source>
</evidence>